<proteinExistence type="predicted"/>
<keyword evidence="9" id="KW-1185">Reference proteome</keyword>
<dbReference type="InterPro" id="IPR011701">
    <property type="entry name" value="MFS"/>
</dbReference>
<feature type="transmembrane region" description="Helical" evidence="6">
    <location>
        <begin position="363"/>
        <end position="387"/>
    </location>
</feature>
<comment type="subcellular location">
    <subcellularLocation>
        <location evidence="1">Membrane</location>
        <topology evidence="1">Multi-pass membrane protein</topology>
    </subcellularLocation>
</comment>
<feature type="transmembrane region" description="Helical" evidence="6">
    <location>
        <begin position="237"/>
        <end position="257"/>
    </location>
</feature>
<dbReference type="InterPro" id="IPR036259">
    <property type="entry name" value="MFS_trans_sf"/>
</dbReference>
<organism evidence="8 9">
    <name type="scientific">Marinobacterium maritimum</name>
    <dbReference type="NCBI Taxonomy" id="500162"/>
    <lineage>
        <taxon>Bacteria</taxon>
        <taxon>Pseudomonadati</taxon>
        <taxon>Pseudomonadota</taxon>
        <taxon>Gammaproteobacteria</taxon>
        <taxon>Oceanospirillales</taxon>
        <taxon>Oceanospirillaceae</taxon>
        <taxon>Marinobacterium</taxon>
    </lineage>
</organism>
<evidence type="ECO:0000313" key="8">
    <source>
        <dbReference type="EMBL" id="GAA0688542.1"/>
    </source>
</evidence>
<feature type="domain" description="Major facilitator superfamily (MFS) profile" evidence="7">
    <location>
        <begin position="23"/>
        <end position="423"/>
    </location>
</feature>
<evidence type="ECO:0000259" key="7">
    <source>
        <dbReference type="PROSITE" id="PS50850"/>
    </source>
</evidence>
<keyword evidence="4 6" id="KW-1133">Transmembrane helix</keyword>
<feature type="transmembrane region" description="Helical" evidence="6">
    <location>
        <begin position="399"/>
        <end position="420"/>
    </location>
</feature>
<dbReference type="SUPFAM" id="SSF103473">
    <property type="entry name" value="MFS general substrate transporter"/>
    <property type="match status" value="1"/>
</dbReference>
<evidence type="ECO:0000256" key="6">
    <source>
        <dbReference type="SAM" id="Phobius"/>
    </source>
</evidence>
<accession>A0ABP3T7J9</accession>
<dbReference type="Proteomes" id="UP001499915">
    <property type="component" value="Unassembled WGS sequence"/>
</dbReference>
<protein>
    <submittedName>
        <fullName evidence="8">MFS transporter</fullName>
    </submittedName>
</protein>
<feature type="transmembrane region" description="Helical" evidence="6">
    <location>
        <begin position="269"/>
        <end position="292"/>
    </location>
</feature>
<dbReference type="Gene3D" id="1.20.1250.20">
    <property type="entry name" value="MFS general substrate transporter like domains"/>
    <property type="match status" value="1"/>
</dbReference>
<evidence type="ECO:0000256" key="2">
    <source>
        <dbReference type="ARBA" id="ARBA00022448"/>
    </source>
</evidence>
<keyword evidence="5 6" id="KW-0472">Membrane</keyword>
<keyword evidence="3 6" id="KW-0812">Transmembrane</keyword>
<name>A0ABP3T7J9_9GAMM</name>
<dbReference type="EMBL" id="BAAAET010000002">
    <property type="protein sequence ID" value="GAA0688542.1"/>
    <property type="molecule type" value="Genomic_DNA"/>
</dbReference>
<dbReference type="PANTHER" id="PTHR23505">
    <property type="entry name" value="SPINSTER"/>
    <property type="match status" value="1"/>
</dbReference>
<dbReference type="RefSeq" id="WP_343804206.1">
    <property type="nucleotide sequence ID" value="NZ_BAAAET010000002.1"/>
</dbReference>
<feature type="transmembrane region" description="Helical" evidence="6">
    <location>
        <begin position="57"/>
        <end position="78"/>
    </location>
</feature>
<feature type="transmembrane region" description="Helical" evidence="6">
    <location>
        <begin position="90"/>
        <end position="109"/>
    </location>
</feature>
<evidence type="ECO:0000256" key="5">
    <source>
        <dbReference type="ARBA" id="ARBA00023136"/>
    </source>
</evidence>
<dbReference type="PROSITE" id="PS50850">
    <property type="entry name" value="MFS"/>
    <property type="match status" value="1"/>
</dbReference>
<evidence type="ECO:0000256" key="4">
    <source>
        <dbReference type="ARBA" id="ARBA00022989"/>
    </source>
</evidence>
<comment type="caution">
    <text evidence="8">The sequence shown here is derived from an EMBL/GenBank/DDBJ whole genome shotgun (WGS) entry which is preliminary data.</text>
</comment>
<dbReference type="Pfam" id="PF07690">
    <property type="entry name" value="MFS_1"/>
    <property type="match status" value="1"/>
</dbReference>
<feature type="transmembrane region" description="Helical" evidence="6">
    <location>
        <begin position="304"/>
        <end position="323"/>
    </location>
</feature>
<feature type="transmembrane region" description="Helical" evidence="6">
    <location>
        <begin position="147"/>
        <end position="166"/>
    </location>
</feature>
<sequence length="435" mass="47047">MEMAQNVAKNPAETSANLKRWYVLILLTLVYMASVADRNIFAILLPHIQAELALSDTQLGLLSGVAFGIFYAVLGIPIAFMADRSNRRNIIAGALGLFSLMTVVCGFAGNFMQMLFARMGVGVGEAGTSPPTHSILSDYFPPHRRNIAMGVLNAGAFFGILIGFVVGGAVSEQYGWRAAFYVLGVPGLLLALVVWLTVEEPVRGASESNNSVTTVETAKVKEVFAFLWQQKSYRHTVVLFALASFIAYGMFTWMPTYLVRTFAMDTKQIGMMLGGVLFVSGVAGSLASGWIIDHLTRKDLRWSLWILALVILVLMPPMVTIFMTDSATVAIACFAAPGCLMAFVTPAVIALAQRLAPLRMRAVSSAVLFFFGALIGIGLGPVFVGVLSDVLQSWSGDESLRYALLALCPIALWVVAHCLLGSRTLIDDIKRAESR</sequence>
<evidence type="ECO:0000256" key="1">
    <source>
        <dbReference type="ARBA" id="ARBA00004141"/>
    </source>
</evidence>
<feature type="transmembrane region" description="Helical" evidence="6">
    <location>
        <begin position="329"/>
        <end position="351"/>
    </location>
</feature>
<dbReference type="CDD" id="cd17328">
    <property type="entry name" value="MFS_spinster_like"/>
    <property type="match status" value="1"/>
</dbReference>
<keyword evidence="2" id="KW-0813">Transport</keyword>
<evidence type="ECO:0000256" key="3">
    <source>
        <dbReference type="ARBA" id="ARBA00022692"/>
    </source>
</evidence>
<gene>
    <name evidence="8" type="ORF">GCM10009104_13450</name>
</gene>
<evidence type="ECO:0000313" key="9">
    <source>
        <dbReference type="Proteomes" id="UP001499915"/>
    </source>
</evidence>
<dbReference type="PANTHER" id="PTHR23505:SF79">
    <property type="entry name" value="PROTEIN SPINSTER"/>
    <property type="match status" value="1"/>
</dbReference>
<dbReference type="InterPro" id="IPR044770">
    <property type="entry name" value="MFS_spinster-like"/>
</dbReference>
<reference evidence="9" key="1">
    <citation type="journal article" date="2019" name="Int. J. Syst. Evol. Microbiol.">
        <title>The Global Catalogue of Microorganisms (GCM) 10K type strain sequencing project: providing services to taxonomists for standard genome sequencing and annotation.</title>
        <authorList>
            <consortium name="The Broad Institute Genomics Platform"/>
            <consortium name="The Broad Institute Genome Sequencing Center for Infectious Disease"/>
            <person name="Wu L."/>
            <person name="Ma J."/>
        </authorList>
    </citation>
    <scope>NUCLEOTIDE SEQUENCE [LARGE SCALE GENOMIC DNA]</scope>
    <source>
        <strain evidence="9">JCM 15134</strain>
    </source>
</reference>
<feature type="transmembrane region" description="Helical" evidence="6">
    <location>
        <begin position="20"/>
        <end position="45"/>
    </location>
</feature>
<dbReference type="InterPro" id="IPR020846">
    <property type="entry name" value="MFS_dom"/>
</dbReference>